<gene>
    <name evidence="2" type="ORF">L798_06341</name>
</gene>
<dbReference type="InParanoid" id="A0A067R928"/>
<feature type="region of interest" description="Disordered" evidence="1">
    <location>
        <begin position="64"/>
        <end position="89"/>
    </location>
</feature>
<name>A0A067R928_ZOONE</name>
<dbReference type="AlphaFoldDB" id="A0A067R928"/>
<dbReference type="EMBL" id="KK852661">
    <property type="protein sequence ID" value="KDR19107.1"/>
    <property type="molecule type" value="Genomic_DNA"/>
</dbReference>
<sequence>MPASLLPYLPVTLGARSPPAGVPMLAMSTLMMPAATMTTMTNPGPIPVAQAKFAAGGGGVVGGPVGERTGGEPNGKLAPLNHNAAGNKSGKINAYDNPRVLYF</sequence>
<reference evidence="2 3" key="1">
    <citation type="journal article" date="2014" name="Nat. Commun.">
        <title>Molecular traces of alternative social organization in a termite genome.</title>
        <authorList>
            <person name="Terrapon N."/>
            <person name="Li C."/>
            <person name="Robertson H.M."/>
            <person name="Ji L."/>
            <person name="Meng X."/>
            <person name="Booth W."/>
            <person name="Chen Z."/>
            <person name="Childers C.P."/>
            <person name="Glastad K.M."/>
            <person name="Gokhale K."/>
            <person name="Gowin J."/>
            <person name="Gronenberg W."/>
            <person name="Hermansen R.A."/>
            <person name="Hu H."/>
            <person name="Hunt B.G."/>
            <person name="Huylmans A.K."/>
            <person name="Khalil S.M."/>
            <person name="Mitchell R.D."/>
            <person name="Munoz-Torres M.C."/>
            <person name="Mustard J.A."/>
            <person name="Pan H."/>
            <person name="Reese J.T."/>
            <person name="Scharf M.E."/>
            <person name="Sun F."/>
            <person name="Vogel H."/>
            <person name="Xiao J."/>
            <person name="Yang W."/>
            <person name="Yang Z."/>
            <person name="Yang Z."/>
            <person name="Zhou J."/>
            <person name="Zhu J."/>
            <person name="Brent C.S."/>
            <person name="Elsik C.G."/>
            <person name="Goodisman M.A."/>
            <person name="Liberles D.A."/>
            <person name="Roe R.M."/>
            <person name="Vargo E.L."/>
            <person name="Vilcinskas A."/>
            <person name="Wang J."/>
            <person name="Bornberg-Bauer E."/>
            <person name="Korb J."/>
            <person name="Zhang G."/>
            <person name="Liebig J."/>
        </authorList>
    </citation>
    <scope>NUCLEOTIDE SEQUENCE [LARGE SCALE GENOMIC DNA]</scope>
    <source>
        <tissue evidence="2">Whole organism</tissue>
    </source>
</reference>
<protein>
    <submittedName>
        <fullName evidence="2">Uncharacterized protein</fullName>
    </submittedName>
</protein>
<dbReference type="Proteomes" id="UP000027135">
    <property type="component" value="Unassembled WGS sequence"/>
</dbReference>
<evidence type="ECO:0000313" key="3">
    <source>
        <dbReference type="Proteomes" id="UP000027135"/>
    </source>
</evidence>
<accession>A0A067R928</accession>
<evidence type="ECO:0000256" key="1">
    <source>
        <dbReference type="SAM" id="MobiDB-lite"/>
    </source>
</evidence>
<evidence type="ECO:0000313" key="2">
    <source>
        <dbReference type="EMBL" id="KDR19107.1"/>
    </source>
</evidence>
<keyword evidence="3" id="KW-1185">Reference proteome</keyword>
<proteinExistence type="predicted"/>
<organism evidence="2 3">
    <name type="scientific">Zootermopsis nevadensis</name>
    <name type="common">Dampwood termite</name>
    <dbReference type="NCBI Taxonomy" id="136037"/>
    <lineage>
        <taxon>Eukaryota</taxon>
        <taxon>Metazoa</taxon>
        <taxon>Ecdysozoa</taxon>
        <taxon>Arthropoda</taxon>
        <taxon>Hexapoda</taxon>
        <taxon>Insecta</taxon>
        <taxon>Pterygota</taxon>
        <taxon>Neoptera</taxon>
        <taxon>Polyneoptera</taxon>
        <taxon>Dictyoptera</taxon>
        <taxon>Blattodea</taxon>
        <taxon>Blattoidea</taxon>
        <taxon>Termitoidae</taxon>
        <taxon>Termopsidae</taxon>
        <taxon>Zootermopsis</taxon>
    </lineage>
</organism>